<dbReference type="EMBL" id="RHFF01000004">
    <property type="protein sequence ID" value="TGD39685.1"/>
    <property type="molecule type" value="Genomic_DNA"/>
</dbReference>
<reference evidence="2 3" key="1">
    <citation type="submission" date="2018-10" db="EMBL/GenBank/DDBJ databases">
        <title>Brevibacterium genomes from Austrain hard cheese rinds.</title>
        <authorList>
            <person name="Anast J.M."/>
            <person name="Dzieciol M."/>
            <person name="Schultz D.L."/>
            <person name="Mann E."/>
            <person name="Wagner M."/>
            <person name="Schmitz-Esser S."/>
        </authorList>
    </citation>
    <scope>NUCLEOTIDE SEQUENCE [LARGE SCALE GENOMIC DNA]</scope>
    <source>
        <strain evidence="2 3">L261</strain>
    </source>
</reference>
<feature type="region of interest" description="Disordered" evidence="1">
    <location>
        <begin position="112"/>
        <end position="160"/>
    </location>
</feature>
<feature type="compositionally biased region" description="Polar residues" evidence="1">
    <location>
        <begin position="112"/>
        <end position="127"/>
    </location>
</feature>
<proteinExistence type="predicted"/>
<protein>
    <submittedName>
        <fullName evidence="2">Uncharacterized protein</fullName>
    </submittedName>
</protein>
<feature type="compositionally biased region" description="Basic and acidic residues" evidence="1">
    <location>
        <begin position="1"/>
        <end position="15"/>
    </location>
</feature>
<gene>
    <name evidence="2" type="ORF">EB834_06045</name>
</gene>
<dbReference type="RefSeq" id="WP_135446984.1">
    <property type="nucleotide sequence ID" value="NZ_RHFF01000004.1"/>
</dbReference>
<feature type="region of interest" description="Disordered" evidence="1">
    <location>
        <begin position="1"/>
        <end position="50"/>
    </location>
</feature>
<dbReference type="AlphaFoldDB" id="A0A4Z0KPX4"/>
<comment type="caution">
    <text evidence="2">The sequence shown here is derived from an EMBL/GenBank/DDBJ whole genome shotgun (WGS) entry which is preliminary data.</text>
</comment>
<dbReference type="Proteomes" id="UP000297736">
    <property type="component" value="Unassembled WGS sequence"/>
</dbReference>
<evidence type="ECO:0000313" key="2">
    <source>
        <dbReference type="EMBL" id="TGD39685.1"/>
    </source>
</evidence>
<organism evidence="2 3">
    <name type="scientific">Brevibacterium aurantiacum</name>
    <dbReference type="NCBI Taxonomy" id="273384"/>
    <lineage>
        <taxon>Bacteria</taxon>
        <taxon>Bacillati</taxon>
        <taxon>Actinomycetota</taxon>
        <taxon>Actinomycetes</taxon>
        <taxon>Micrococcales</taxon>
        <taxon>Brevibacteriaceae</taxon>
        <taxon>Brevibacterium</taxon>
    </lineage>
</organism>
<name>A0A4Z0KPX4_BREAU</name>
<evidence type="ECO:0000313" key="3">
    <source>
        <dbReference type="Proteomes" id="UP000297736"/>
    </source>
</evidence>
<evidence type="ECO:0000256" key="1">
    <source>
        <dbReference type="SAM" id="MobiDB-lite"/>
    </source>
</evidence>
<accession>A0A4Z0KPX4</accession>
<sequence>MSATTDHTHHEHRQPVPDLIPDGEAAGSPERTAPPEKTATSEKTGTPEAVRAATVAGRTHSGKLTTGLEARRARGVEWVRPTDLLARQGTSIAGKGIDFEVELARRSRQLTSQAARASGRGISTATRAVSERARRLPDVSEFGRGSRSPSWATRSGIGLG</sequence>
<feature type="compositionally biased region" description="Basic and acidic residues" evidence="1">
    <location>
        <begin position="129"/>
        <end position="138"/>
    </location>
</feature>